<evidence type="ECO:0000256" key="1">
    <source>
        <dbReference type="ARBA" id="ARBA00004141"/>
    </source>
</evidence>
<dbReference type="PANTHER" id="PTHR10283:SF92">
    <property type="entry name" value="LOW-AFFINITY PHOSPHATE TRANSPORTER PHO91"/>
    <property type="match status" value="1"/>
</dbReference>
<dbReference type="GO" id="GO:0005886">
    <property type="term" value="C:plasma membrane"/>
    <property type="evidence" value="ECO:0007669"/>
    <property type="project" value="TreeGrafter"/>
</dbReference>
<keyword evidence="4 6" id="KW-1133">Transmembrane helix</keyword>
<dbReference type="GO" id="GO:2000185">
    <property type="term" value="P:regulation of phosphate transmembrane transport"/>
    <property type="evidence" value="ECO:0007669"/>
    <property type="project" value="EnsemblFungi"/>
</dbReference>
<gene>
    <name evidence="8" type="ORF">KUCA_T00002619001</name>
</gene>
<dbReference type="Proteomes" id="UP000019384">
    <property type="component" value="Unassembled WGS sequence"/>
</dbReference>
<evidence type="ECO:0000256" key="2">
    <source>
        <dbReference type="ARBA" id="ARBA00022448"/>
    </source>
</evidence>
<keyword evidence="3 6" id="KW-0812">Transmembrane</keyword>
<feature type="transmembrane region" description="Helical" evidence="6">
    <location>
        <begin position="355"/>
        <end position="374"/>
    </location>
</feature>
<evidence type="ECO:0000313" key="8">
    <source>
        <dbReference type="EMBL" id="CDK26646.1"/>
    </source>
</evidence>
<dbReference type="GeneID" id="34520035"/>
<keyword evidence="2" id="KW-0813">Transport</keyword>
<proteinExistence type="predicted"/>
<evidence type="ECO:0000256" key="5">
    <source>
        <dbReference type="ARBA" id="ARBA00023136"/>
    </source>
</evidence>
<feature type="transmembrane region" description="Helical" evidence="6">
    <location>
        <begin position="606"/>
        <end position="623"/>
    </location>
</feature>
<feature type="transmembrane region" description="Helical" evidence="6">
    <location>
        <begin position="479"/>
        <end position="504"/>
    </location>
</feature>
<reference evidence="8" key="2">
    <citation type="submission" date="2014-02" db="EMBL/GenBank/DDBJ databases">
        <title>Complete DNA sequence of /Kuraishia capsulata/ illustrates novel genomic features among budding yeasts (/Saccharomycotina/).</title>
        <authorList>
            <person name="Morales L."/>
            <person name="Noel B."/>
            <person name="Porcel B."/>
            <person name="Marcet-Houben M."/>
            <person name="Hullo M-F."/>
            <person name="Sacerdot C."/>
            <person name="Tekaia F."/>
            <person name="Leh-Louis V."/>
            <person name="Despons L."/>
            <person name="Khanna V."/>
            <person name="Aury J-M."/>
            <person name="Barbe V."/>
            <person name="Couloux A."/>
            <person name="Labadie K."/>
            <person name="Pelletier E."/>
            <person name="Souciet J-L."/>
            <person name="Boekhout T."/>
            <person name="Gabaldon T."/>
            <person name="Wincker P."/>
            <person name="Dujon B."/>
        </authorList>
    </citation>
    <scope>NUCLEOTIDE SEQUENCE</scope>
    <source>
        <strain evidence="8">CBS 1993</strain>
    </source>
</reference>
<comment type="subcellular location">
    <subcellularLocation>
        <location evidence="1">Membrane</location>
        <topology evidence="1">Multi-pass membrane protein</topology>
    </subcellularLocation>
</comment>
<dbReference type="PANTHER" id="PTHR10283">
    <property type="entry name" value="SOLUTE CARRIER FAMILY 13 MEMBER"/>
    <property type="match status" value="1"/>
</dbReference>
<feature type="transmembrane region" description="Helical" evidence="6">
    <location>
        <begin position="690"/>
        <end position="710"/>
    </location>
</feature>
<dbReference type="STRING" id="1382522.W6MK15"/>
<dbReference type="PROSITE" id="PS51382">
    <property type="entry name" value="SPX"/>
    <property type="match status" value="1"/>
</dbReference>
<sequence>MKFSHSLQFNAVPEWSSKYIAYSTLKKLIYQLQRENASAYAFGTDYSSEQQPLTLNSPHDSSGPVPVFEKALDKELAKVEAFYRSKEAEVYAEFDTLVGSVDEFEKHFEGDGGALEIHGRKLVRDILDRVKSRSTQVTDTAEVIAAPATVAPDSEIEAVLSNDAFSSSQPNGNGNTLSPRQRLSSKQSFTLFDDEDFDLDFISQFSISIKKRLTDTFVRLSELKSYVELNRIGFAKALKKFDKSLLASAKDSYLERLDTTSYTFSAATMRVLDGKIHCILELYALGKDGDLAYAKAELKSHLRDHIVWERNTVWRDMLGMERKSQAAHTGKVAEDTVEEELQAPVTAILLSNKAYKLYAIILITTILLNVHIFADNQQKNCFALLVCSSLLWATEAIPLFTTSLAVPLLIVLLRVLKDPATGRPLDAPEASKFIFGTMWSSIIMLLLGGFTLAAALSKYHVDRLASTWILSRAGTNPRVVLLVIMGVSLFASMWVSNVAAPVLMYSIIQPVLRTTPKDSDFGRALIIGIALAANVGGMGSPIASPQNIVAIEGMDPPPSWGQWFVIALPVCAFALVAIWLFLLLTFDIGSFHLVPIRTIDARFTRVQWYVTGVSMGTIVLWCLSSRLDMVFGEMGIIAIIPMVAFYGTGLLGAEDINNYPWNIVLLAMGGIALGKAVTSSHLLATIALEIQAHVGGLSLWSIILVFGILVLTMATFVSHTVAALIVVPLVAEIGASLPDPHPRIIVMATALLCSSAMGLPTSGFPNVTAICMLDDVGKPYLTVNTFITRGVPSSFVCYFIIVTLGYFIMRVIDF</sequence>
<accession>W6MK15</accession>
<dbReference type="GO" id="GO:0006817">
    <property type="term" value="P:phosphate ion transport"/>
    <property type="evidence" value="ECO:0007669"/>
    <property type="project" value="EnsemblFungi"/>
</dbReference>
<dbReference type="GO" id="GO:1990816">
    <property type="term" value="C:vacuole-mitochondrion membrane contact site"/>
    <property type="evidence" value="ECO:0007669"/>
    <property type="project" value="EnsemblFungi"/>
</dbReference>
<dbReference type="GO" id="GO:0006797">
    <property type="term" value="P:polyphosphate metabolic process"/>
    <property type="evidence" value="ECO:0007669"/>
    <property type="project" value="EnsemblFungi"/>
</dbReference>
<dbReference type="RefSeq" id="XP_022458647.1">
    <property type="nucleotide sequence ID" value="XM_022602887.1"/>
</dbReference>
<dbReference type="InterPro" id="IPR004680">
    <property type="entry name" value="Cit_transptr-like_dom"/>
</dbReference>
<feature type="transmembrane region" description="Helical" evidence="6">
    <location>
        <begin position="381"/>
        <end position="413"/>
    </location>
</feature>
<feature type="transmembrane region" description="Helical" evidence="6">
    <location>
        <begin position="433"/>
        <end position="459"/>
    </location>
</feature>
<feature type="transmembrane region" description="Helical" evidence="6">
    <location>
        <begin position="744"/>
        <end position="766"/>
    </location>
</feature>
<dbReference type="HOGENOM" id="CLU_005170_8_0_1"/>
<dbReference type="InterPro" id="IPR004331">
    <property type="entry name" value="SPX_dom"/>
</dbReference>
<dbReference type="GO" id="GO:0005315">
    <property type="term" value="F:phosphate transmembrane transporter activity"/>
    <property type="evidence" value="ECO:0007669"/>
    <property type="project" value="EnsemblFungi"/>
</dbReference>
<evidence type="ECO:0000256" key="4">
    <source>
        <dbReference type="ARBA" id="ARBA00022989"/>
    </source>
</evidence>
<dbReference type="CDD" id="cd01115">
    <property type="entry name" value="SLC13_permease"/>
    <property type="match status" value="1"/>
</dbReference>
<protein>
    <recommendedName>
        <fullName evidence="7">SPX domain-containing protein</fullName>
    </recommendedName>
</protein>
<evidence type="ECO:0000259" key="7">
    <source>
        <dbReference type="PROSITE" id="PS51382"/>
    </source>
</evidence>
<dbReference type="CDD" id="cd14478">
    <property type="entry name" value="SPX_PHO87_PHO90_like"/>
    <property type="match status" value="1"/>
</dbReference>
<feature type="transmembrane region" description="Helical" evidence="6">
    <location>
        <begin position="524"/>
        <end position="543"/>
    </location>
</feature>
<dbReference type="GO" id="GO:0015169">
    <property type="term" value="F:glycerol-3-phosphate transmembrane transporter activity"/>
    <property type="evidence" value="ECO:0007669"/>
    <property type="project" value="EnsemblFungi"/>
</dbReference>
<feature type="transmembrane region" description="Helical" evidence="6">
    <location>
        <begin position="659"/>
        <end position="678"/>
    </location>
</feature>
<feature type="transmembrane region" description="Helical" evidence="6">
    <location>
        <begin position="786"/>
        <end position="809"/>
    </location>
</feature>
<name>W6MK15_9ASCO</name>
<dbReference type="AlphaFoldDB" id="W6MK15"/>
<evidence type="ECO:0000256" key="3">
    <source>
        <dbReference type="ARBA" id="ARBA00022692"/>
    </source>
</evidence>
<feature type="transmembrane region" description="Helical" evidence="6">
    <location>
        <begin position="563"/>
        <end position="586"/>
    </location>
</feature>
<evidence type="ECO:0000256" key="6">
    <source>
        <dbReference type="SAM" id="Phobius"/>
    </source>
</evidence>
<evidence type="ECO:0000313" key="9">
    <source>
        <dbReference type="Proteomes" id="UP000019384"/>
    </source>
</evidence>
<dbReference type="Pfam" id="PF03105">
    <property type="entry name" value="SPX"/>
    <property type="match status" value="2"/>
</dbReference>
<dbReference type="GO" id="GO:0000329">
    <property type="term" value="C:fungal-type vacuole membrane"/>
    <property type="evidence" value="ECO:0007669"/>
    <property type="project" value="EnsemblFungi"/>
</dbReference>
<dbReference type="OrthoDB" id="10260443at2759"/>
<dbReference type="EMBL" id="HG793127">
    <property type="protein sequence ID" value="CDK26646.1"/>
    <property type="molecule type" value="Genomic_DNA"/>
</dbReference>
<organism evidence="8 9">
    <name type="scientific">Kuraishia capsulata CBS 1993</name>
    <dbReference type="NCBI Taxonomy" id="1382522"/>
    <lineage>
        <taxon>Eukaryota</taxon>
        <taxon>Fungi</taxon>
        <taxon>Dikarya</taxon>
        <taxon>Ascomycota</taxon>
        <taxon>Saccharomycotina</taxon>
        <taxon>Pichiomycetes</taxon>
        <taxon>Pichiales</taxon>
        <taxon>Pichiaceae</taxon>
        <taxon>Kuraishia</taxon>
    </lineage>
</organism>
<feature type="transmembrane region" description="Helical" evidence="6">
    <location>
        <begin position="635"/>
        <end position="653"/>
    </location>
</feature>
<dbReference type="Pfam" id="PF03600">
    <property type="entry name" value="CitMHS"/>
    <property type="match status" value="1"/>
</dbReference>
<feature type="domain" description="SPX" evidence="7">
    <location>
        <begin position="1"/>
        <end position="255"/>
    </location>
</feature>
<keyword evidence="5 6" id="KW-0472">Membrane</keyword>
<reference evidence="8" key="1">
    <citation type="submission" date="2013-12" db="EMBL/GenBank/DDBJ databases">
        <authorList>
            <person name="Genoscope - CEA"/>
        </authorList>
    </citation>
    <scope>NUCLEOTIDE SEQUENCE</scope>
    <source>
        <strain evidence="8">CBS 1993</strain>
    </source>
</reference>
<keyword evidence="9" id="KW-1185">Reference proteome</keyword>